<dbReference type="InterPro" id="IPR007165">
    <property type="entry name" value="Phage_holin_4_2"/>
</dbReference>
<dbReference type="PANTHER" id="PTHR37309">
    <property type="entry name" value="SLR0284 PROTEIN"/>
    <property type="match status" value="1"/>
</dbReference>
<organism evidence="2 3">
    <name type="scientific">Microlunatus spumicola</name>
    <dbReference type="NCBI Taxonomy" id="81499"/>
    <lineage>
        <taxon>Bacteria</taxon>
        <taxon>Bacillati</taxon>
        <taxon>Actinomycetota</taxon>
        <taxon>Actinomycetes</taxon>
        <taxon>Propionibacteriales</taxon>
        <taxon>Propionibacteriaceae</taxon>
        <taxon>Microlunatus</taxon>
    </lineage>
</organism>
<feature type="transmembrane region" description="Helical" evidence="1">
    <location>
        <begin position="99"/>
        <end position="120"/>
    </location>
</feature>
<protein>
    <submittedName>
        <fullName evidence="2">Phage holin family protein</fullName>
    </submittedName>
</protein>
<proteinExistence type="predicted"/>
<evidence type="ECO:0000256" key="1">
    <source>
        <dbReference type="SAM" id="Phobius"/>
    </source>
</evidence>
<evidence type="ECO:0000313" key="2">
    <source>
        <dbReference type="EMBL" id="GAA3566614.1"/>
    </source>
</evidence>
<sequence length="135" mass="14326">MRFVLRLVANAAALAVATWLLSGIQLTAAGTGDKVLVLLVVALIFGIVNAVVKPVFTAVTACIVLLTLGLFLLVINALMLLLTSWVATRIGVGWYVDGFWTALLGSVIVSVVSFVLNAFLPDPNQPPRRLRGARA</sequence>
<comment type="caution">
    <text evidence="2">The sequence shown here is derived from an EMBL/GenBank/DDBJ whole genome shotgun (WGS) entry which is preliminary data.</text>
</comment>
<accession>A0ABP6XFT8</accession>
<feature type="transmembrane region" description="Helical" evidence="1">
    <location>
        <begin position="59"/>
        <end position="87"/>
    </location>
</feature>
<feature type="transmembrane region" description="Helical" evidence="1">
    <location>
        <begin position="35"/>
        <end position="52"/>
    </location>
</feature>
<keyword evidence="1" id="KW-1133">Transmembrane helix</keyword>
<reference evidence="3" key="1">
    <citation type="journal article" date="2019" name="Int. J. Syst. Evol. Microbiol.">
        <title>The Global Catalogue of Microorganisms (GCM) 10K type strain sequencing project: providing services to taxonomists for standard genome sequencing and annotation.</title>
        <authorList>
            <consortium name="The Broad Institute Genomics Platform"/>
            <consortium name="The Broad Institute Genome Sequencing Center for Infectious Disease"/>
            <person name="Wu L."/>
            <person name="Ma J."/>
        </authorList>
    </citation>
    <scope>NUCLEOTIDE SEQUENCE [LARGE SCALE GENOMIC DNA]</scope>
    <source>
        <strain evidence="3">JCM 16540</strain>
    </source>
</reference>
<dbReference type="RefSeq" id="WP_204910537.1">
    <property type="nucleotide sequence ID" value="NZ_BAAAYR010000002.1"/>
</dbReference>
<feature type="transmembrane region" description="Helical" evidence="1">
    <location>
        <begin position="7"/>
        <end position="29"/>
    </location>
</feature>
<gene>
    <name evidence="2" type="ORF">GCM10022197_23240</name>
</gene>
<keyword evidence="1" id="KW-0812">Transmembrane</keyword>
<dbReference type="PANTHER" id="PTHR37309:SF1">
    <property type="entry name" value="SLR0284 PROTEIN"/>
    <property type="match status" value="1"/>
</dbReference>
<evidence type="ECO:0000313" key="3">
    <source>
        <dbReference type="Proteomes" id="UP001500767"/>
    </source>
</evidence>
<dbReference type="EMBL" id="BAAAYR010000002">
    <property type="protein sequence ID" value="GAA3566614.1"/>
    <property type="molecule type" value="Genomic_DNA"/>
</dbReference>
<dbReference type="Proteomes" id="UP001500767">
    <property type="component" value="Unassembled WGS sequence"/>
</dbReference>
<dbReference type="Pfam" id="PF04020">
    <property type="entry name" value="Phage_holin_4_2"/>
    <property type="match status" value="1"/>
</dbReference>
<keyword evidence="1" id="KW-0472">Membrane</keyword>
<keyword evidence="3" id="KW-1185">Reference proteome</keyword>
<name>A0ABP6XFT8_9ACTN</name>